<dbReference type="PANTHER" id="PTHR31949">
    <property type="entry name" value="GASTRIC MUCIN-LIKE PROTEIN"/>
    <property type="match status" value="1"/>
</dbReference>
<comment type="caution">
    <text evidence="2">The sequence shown here is derived from an EMBL/GenBank/DDBJ whole genome shotgun (WGS) entry which is preliminary data.</text>
</comment>
<dbReference type="GO" id="GO:0055028">
    <property type="term" value="C:cortical microtubule"/>
    <property type="evidence" value="ECO:0007669"/>
    <property type="project" value="TreeGrafter"/>
</dbReference>
<proteinExistence type="predicted"/>
<feature type="compositionally biased region" description="Basic and acidic residues" evidence="1">
    <location>
        <begin position="117"/>
        <end position="126"/>
    </location>
</feature>
<accession>A0AAD6PJT3</accession>
<dbReference type="GO" id="GO:0043622">
    <property type="term" value="P:cortical microtubule organization"/>
    <property type="evidence" value="ECO:0007669"/>
    <property type="project" value="TreeGrafter"/>
</dbReference>
<feature type="compositionally biased region" description="Polar residues" evidence="1">
    <location>
        <begin position="1"/>
        <end position="30"/>
    </location>
</feature>
<dbReference type="AlphaFoldDB" id="A0AAD6PJT3"/>
<keyword evidence="3" id="KW-1185">Reference proteome</keyword>
<evidence type="ECO:0000256" key="1">
    <source>
        <dbReference type="SAM" id="MobiDB-lite"/>
    </source>
</evidence>
<feature type="region of interest" description="Disordered" evidence="1">
    <location>
        <begin position="117"/>
        <end position="147"/>
    </location>
</feature>
<feature type="compositionally biased region" description="Polar residues" evidence="1">
    <location>
        <begin position="84"/>
        <end position="100"/>
    </location>
</feature>
<sequence length="190" mass="20595">MAQFTTDSNGKKMSTIPSQIPGFSNDTPLNLRTDRATSATATRGRLAAANPAASIRQKQDPTPRPRRQSCSPSVTRGRKESNEENLTSSKGKTVTGNNGAQIFGSRMVEKVMTARKFGGEDREAKPKQHSATKSANSSANASPGQGFGRMMMTKSQMDMAFKHMVIARDRINSRHLGITYGRSSGQTELD</sequence>
<dbReference type="PANTHER" id="PTHR31949:SF6">
    <property type="entry name" value="DUF4005 DOMAIN-CONTAINING PROTEIN"/>
    <property type="match status" value="1"/>
</dbReference>
<feature type="compositionally biased region" description="Low complexity" evidence="1">
    <location>
        <begin position="131"/>
        <end position="142"/>
    </location>
</feature>
<gene>
    <name evidence="2" type="ORF">OIU84_019597</name>
</gene>
<evidence type="ECO:0000313" key="2">
    <source>
        <dbReference type="EMBL" id="KAJ6432386.1"/>
    </source>
</evidence>
<protein>
    <submittedName>
        <fullName evidence="2">Uncharacterized protein</fullName>
    </submittedName>
</protein>
<feature type="region of interest" description="Disordered" evidence="1">
    <location>
        <begin position="1"/>
        <end position="100"/>
    </location>
</feature>
<reference evidence="2 3" key="1">
    <citation type="journal article" date="2023" name="Int. J. Mol. Sci.">
        <title>De Novo Assembly and Annotation of 11 Diverse Shrub Willow (Salix) Genomes Reveals Novel Gene Organization in Sex-Linked Regions.</title>
        <authorList>
            <person name="Hyden B."/>
            <person name="Feng K."/>
            <person name="Yates T.B."/>
            <person name="Jawdy S."/>
            <person name="Cereghino C."/>
            <person name="Smart L.B."/>
            <person name="Muchero W."/>
        </authorList>
    </citation>
    <scope>NUCLEOTIDE SEQUENCE [LARGE SCALE GENOMIC DNA]</scope>
    <source>
        <tissue evidence="2">Shoot tip</tissue>
    </source>
</reference>
<dbReference type="Proteomes" id="UP001162972">
    <property type="component" value="Chromosome 10"/>
</dbReference>
<dbReference type="EMBL" id="JAPFFJ010000003">
    <property type="protein sequence ID" value="KAJ6432386.1"/>
    <property type="molecule type" value="Genomic_DNA"/>
</dbReference>
<feature type="compositionally biased region" description="Low complexity" evidence="1">
    <location>
        <begin position="36"/>
        <end position="49"/>
    </location>
</feature>
<organism evidence="2 3">
    <name type="scientific">Salix udensis</name>
    <dbReference type="NCBI Taxonomy" id="889485"/>
    <lineage>
        <taxon>Eukaryota</taxon>
        <taxon>Viridiplantae</taxon>
        <taxon>Streptophyta</taxon>
        <taxon>Embryophyta</taxon>
        <taxon>Tracheophyta</taxon>
        <taxon>Spermatophyta</taxon>
        <taxon>Magnoliopsida</taxon>
        <taxon>eudicotyledons</taxon>
        <taxon>Gunneridae</taxon>
        <taxon>Pentapetalae</taxon>
        <taxon>rosids</taxon>
        <taxon>fabids</taxon>
        <taxon>Malpighiales</taxon>
        <taxon>Salicaceae</taxon>
        <taxon>Saliceae</taxon>
        <taxon>Salix</taxon>
    </lineage>
</organism>
<name>A0AAD6PJT3_9ROSI</name>
<evidence type="ECO:0000313" key="3">
    <source>
        <dbReference type="Proteomes" id="UP001162972"/>
    </source>
</evidence>